<dbReference type="EMBL" id="CWGJ01000015">
    <property type="protein sequence ID" value="CRX38645.1"/>
    <property type="molecule type" value="Genomic_DNA"/>
</dbReference>
<sequence length="245" mass="27593">MSKPLKVGSLIENTLAPDRLGSLLGLVALKIKTRLIGIKEFFKTAFLYYGNTKFMKSDLSLMGMYLFNSPYSISKRFLEEQGDKNIYAYGETPLDTMEKIVRECGISSADHVFELGSGRGRVCFWLNTVLGAKVTGIDNVPAFIERAEKIRHKLGMEGVHFVLGDFLTAPLNGGTVYYLFGSALEEEFLGKMAKRFEELPKGTRFVTISFPLTDYTKPGSFEVMKRFPVTFPWGETDAYLQIKKK</sequence>
<keyword evidence="3" id="KW-1185">Reference proteome</keyword>
<dbReference type="RefSeq" id="WP_098038508.1">
    <property type="nucleotide sequence ID" value="NZ_CWGJ01000015.1"/>
</dbReference>
<evidence type="ECO:0000313" key="2">
    <source>
        <dbReference type="EMBL" id="CRX38645.1"/>
    </source>
</evidence>
<evidence type="ECO:0000313" key="3">
    <source>
        <dbReference type="Proteomes" id="UP000220251"/>
    </source>
</evidence>
<dbReference type="OrthoDB" id="9780095at2"/>
<accession>A0A0H5E5Y4</accession>
<dbReference type="Proteomes" id="UP000220251">
    <property type="component" value="Unassembled WGS sequence"/>
</dbReference>
<organism evidence="2 3">
    <name type="scientific">Estrella lausannensis</name>
    <dbReference type="NCBI Taxonomy" id="483423"/>
    <lineage>
        <taxon>Bacteria</taxon>
        <taxon>Pseudomonadati</taxon>
        <taxon>Chlamydiota</taxon>
        <taxon>Chlamydiia</taxon>
        <taxon>Parachlamydiales</taxon>
        <taxon>Candidatus Criblamydiaceae</taxon>
        <taxon>Estrella</taxon>
    </lineage>
</organism>
<dbReference type="Gene3D" id="3.40.50.150">
    <property type="entry name" value="Vaccinia Virus protein VP39"/>
    <property type="match status" value="1"/>
</dbReference>
<dbReference type="SUPFAM" id="SSF53335">
    <property type="entry name" value="S-adenosyl-L-methionine-dependent methyltransferases"/>
    <property type="match status" value="1"/>
</dbReference>
<proteinExistence type="predicted"/>
<gene>
    <name evidence="2" type="ORF">ELAC_1306</name>
</gene>
<name>A0A0H5E5Y4_9BACT</name>
<dbReference type="Pfam" id="PF13847">
    <property type="entry name" value="Methyltransf_31"/>
    <property type="match status" value="1"/>
</dbReference>
<reference evidence="3" key="1">
    <citation type="submission" date="2015-06" db="EMBL/GenBank/DDBJ databases">
        <authorList>
            <person name="Bertelli C."/>
        </authorList>
    </citation>
    <scope>NUCLEOTIDE SEQUENCE [LARGE SCALE GENOMIC DNA]</scope>
    <source>
        <strain evidence="3">CRIB-30</strain>
    </source>
</reference>
<dbReference type="InterPro" id="IPR025714">
    <property type="entry name" value="Methyltranfer_dom"/>
</dbReference>
<dbReference type="AlphaFoldDB" id="A0A0H5E5Y4"/>
<feature type="domain" description="Methyltransferase" evidence="1">
    <location>
        <begin position="107"/>
        <end position="170"/>
    </location>
</feature>
<evidence type="ECO:0000259" key="1">
    <source>
        <dbReference type="Pfam" id="PF13847"/>
    </source>
</evidence>
<dbReference type="InterPro" id="IPR029063">
    <property type="entry name" value="SAM-dependent_MTases_sf"/>
</dbReference>
<dbReference type="CDD" id="cd02440">
    <property type="entry name" value="AdoMet_MTases"/>
    <property type="match status" value="1"/>
</dbReference>
<protein>
    <recommendedName>
        <fullName evidence="1">Methyltransferase domain-containing protein</fullName>
    </recommendedName>
</protein>